<evidence type="ECO:0000256" key="2">
    <source>
        <dbReference type="ARBA" id="ARBA00022598"/>
    </source>
</evidence>
<dbReference type="InterPro" id="IPR002314">
    <property type="entry name" value="aa-tRNA-synt_IIb"/>
</dbReference>
<dbReference type="SUPFAM" id="SSF46589">
    <property type="entry name" value="tRNA-binding arm"/>
    <property type="match status" value="1"/>
</dbReference>
<evidence type="ECO:0000256" key="6">
    <source>
        <dbReference type="ARBA" id="ARBA00031113"/>
    </source>
</evidence>
<dbReference type="InterPro" id="IPR045864">
    <property type="entry name" value="aa-tRNA-synth_II/BPL/LPL"/>
</dbReference>
<feature type="domain" description="Aminoacyl-transfer RNA synthetases class-II family profile" evidence="11">
    <location>
        <begin position="231"/>
        <end position="494"/>
    </location>
</feature>
<dbReference type="InterPro" id="IPR015866">
    <property type="entry name" value="Ser-tRNA-synth_1_N"/>
</dbReference>
<evidence type="ECO:0000256" key="4">
    <source>
        <dbReference type="ARBA" id="ARBA00022840"/>
    </source>
</evidence>
<dbReference type="PANTHER" id="PTHR11778">
    <property type="entry name" value="SERYL-TRNA SYNTHETASE"/>
    <property type="match status" value="1"/>
</dbReference>
<dbReference type="FunFam" id="3.30.930.10:FF:000069">
    <property type="entry name" value="Seryl-tRNA synthetase"/>
    <property type="match status" value="1"/>
</dbReference>
<keyword evidence="3" id="KW-0547">Nucleotide-binding</keyword>
<comment type="caution">
    <text evidence="12">The sequence shown here is derived from an EMBL/GenBank/DDBJ whole genome shotgun (WGS) entry which is preliminary data.</text>
</comment>
<dbReference type="Proteomes" id="UP001251528">
    <property type="component" value="Unassembled WGS sequence"/>
</dbReference>
<sequence>MNRPPTCLHCHLRLRLRVLKPRRGLATPARTFADSRRPSIAPKPIIDIKHMRQNPELYELTCLERNYKGQAKNPAKILELHSKWQHLQKQGRSLRERSNLLRKLLANPATSSGDDELQDVREMSRDQVQSEARDLKGQLSSIERGEAEAVAEMEALALEMPNLTSENTPRGEEAVRLSYINEAPPFDEAHDSPSWRSHVHIGSELGLFDFSGAATTSGWGWYYLLGEAAQLEQALIQYALSVATKHGWTQVSPPTMVYSHIGAACGFQPRDQHGEQQVYTVAQSQSDAQRGVPEMCLAGTSEISLAGMKANTTIDVEDLPLKRVAVSRCYRAEAGARGADTKGLYRVHEFTKVEMFAWTAPDETLAEDTYEEVLDIQTEILQSLGLYCRVLEMPTADLGASATRKVDIEAWFPSRQQNNKNGDKNKNKNNGWGELTSASMCSDYQTRRLSTRTRVDGKITFPWTLNGTALAVPRVIAALLENGWDEETGTVAIPEVLQPWMDGKERIGRIGRPRSAREVTFQGKDASEQI</sequence>
<evidence type="ECO:0000256" key="1">
    <source>
        <dbReference type="ARBA" id="ARBA00012840"/>
    </source>
</evidence>
<dbReference type="GO" id="GO:0004828">
    <property type="term" value="F:serine-tRNA ligase activity"/>
    <property type="evidence" value="ECO:0007669"/>
    <property type="project" value="UniProtKB-EC"/>
</dbReference>
<dbReference type="Gene3D" id="3.30.930.10">
    <property type="entry name" value="Bira Bifunctional Protein, Domain 2"/>
    <property type="match status" value="1"/>
</dbReference>
<keyword evidence="4 9" id="KW-0067">ATP-binding</keyword>
<dbReference type="SUPFAM" id="SSF55681">
    <property type="entry name" value="Class II aaRS and biotin synthetases"/>
    <property type="match status" value="1"/>
</dbReference>
<dbReference type="EMBL" id="JASWJB010000478">
    <property type="protein sequence ID" value="KAK2590152.1"/>
    <property type="molecule type" value="Genomic_DNA"/>
</dbReference>
<evidence type="ECO:0000256" key="3">
    <source>
        <dbReference type="ARBA" id="ARBA00022741"/>
    </source>
</evidence>
<dbReference type="PROSITE" id="PS50862">
    <property type="entry name" value="AA_TRNA_LIGASE_II"/>
    <property type="match status" value="1"/>
</dbReference>
<dbReference type="InterPro" id="IPR002317">
    <property type="entry name" value="Ser-tRNA-ligase_type_1"/>
</dbReference>
<reference evidence="12" key="1">
    <citation type="submission" date="2023-06" db="EMBL/GenBank/DDBJ databases">
        <title>Conoideocrella luteorostrata (Hypocreales: Clavicipitaceae), a potential biocontrol fungus for elongate hemlock scale in United States Christmas tree production areas.</title>
        <authorList>
            <person name="Barrett H."/>
            <person name="Lovett B."/>
            <person name="Macias A.M."/>
            <person name="Stajich J.E."/>
            <person name="Kasson M.T."/>
        </authorList>
    </citation>
    <scope>NUCLEOTIDE SEQUENCE</scope>
    <source>
        <strain evidence="12">ARSEF 14590</strain>
    </source>
</reference>
<dbReference type="AlphaFoldDB" id="A0AAJ0CEF3"/>
<organism evidence="12 13">
    <name type="scientific">Conoideocrella luteorostrata</name>
    <dbReference type="NCBI Taxonomy" id="1105319"/>
    <lineage>
        <taxon>Eukaryota</taxon>
        <taxon>Fungi</taxon>
        <taxon>Dikarya</taxon>
        <taxon>Ascomycota</taxon>
        <taxon>Pezizomycotina</taxon>
        <taxon>Sordariomycetes</taxon>
        <taxon>Hypocreomycetidae</taxon>
        <taxon>Hypocreales</taxon>
        <taxon>Clavicipitaceae</taxon>
        <taxon>Conoideocrella</taxon>
    </lineage>
</organism>
<keyword evidence="5" id="KW-0030">Aminoacyl-tRNA synthetase</keyword>
<feature type="region of interest" description="Disordered" evidence="10">
    <location>
        <begin position="511"/>
        <end position="530"/>
    </location>
</feature>
<dbReference type="Pfam" id="PF02403">
    <property type="entry name" value="Seryl_tRNA_N"/>
    <property type="match status" value="1"/>
</dbReference>
<dbReference type="PIRSF" id="PIRSF001529">
    <property type="entry name" value="Ser-tRNA-synth_IIa"/>
    <property type="match status" value="1"/>
</dbReference>
<feature type="region of interest" description="Disordered" evidence="10">
    <location>
        <begin position="413"/>
        <end position="432"/>
    </location>
</feature>
<evidence type="ECO:0000256" key="7">
    <source>
        <dbReference type="ARBA" id="ARBA00034892"/>
    </source>
</evidence>
<feature type="binding site" evidence="9">
    <location>
        <begin position="331"/>
        <end position="333"/>
    </location>
    <ligand>
        <name>ATP</name>
        <dbReference type="ChEBI" id="CHEBI:30616"/>
    </ligand>
</feature>
<accession>A0AAJ0CEF3</accession>
<dbReference type="NCBIfam" id="TIGR00414">
    <property type="entry name" value="serS"/>
    <property type="match status" value="1"/>
</dbReference>
<protein>
    <recommendedName>
        <fullName evidence="1">serine--tRNA ligase</fullName>
        <ecNumber evidence="1">6.1.1.11</ecNumber>
    </recommendedName>
    <alternativeName>
        <fullName evidence="6">Seryl-tRNA synthetase</fullName>
    </alternativeName>
    <alternativeName>
        <fullName evidence="7">Seryl-tRNA(Ser) synthetase</fullName>
    </alternativeName>
</protein>
<proteinExistence type="predicted"/>
<evidence type="ECO:0000313" key="13">
    <source>
        <dbReference type="Proteomes" id="UP001251528"/>
    </source>
</evidence>
<feature type="binding site" evidence="9">
    <location>
        <begin position="347"/>
        <end position="350"/>
    </location>
    <ligand>
        <name>ATP</name>
        <dbReference type="ChEBI" id="CHEBI:30616"/>
    </ligand>
</feature>
<dbReference type="GO" id="GO:0006434">
    <property type="term" value="P:seryl-tRNA aminoacylation"/>
    <property type="evidence" value="ECO:0007669"/>
    <property type="project" value="InterPro"/>
</dbReference>
<keyword evidence="2 12" id="KW-0436">Ligase</keyword>
<feature type="binding site" evidence="8">
    <location>
        <position position="466"/>
    </location>
    <ligand>
        <name>L-serine</name>
        <dbReference type="ChEBI" id="CHEBI:33384"/>
    </ligand>
</feature>
<dbReference type="PRINTS" id="PR00981">
    <property type="entry name" value="TRNASYNTHSER"/>
</dbReference>
<evidence type="ECO:0000256" key="10">
    <source>
        <dbReference type="SAM" id="MobiDB-lite"/>
    </source>
</evidence>
<evidence type="ECO:0000256" key="9">
    <source>
        <dbReference type="PIRSR" id="PIRSR001529-2"/>
    </source>
</evidence>
<feature type="binding site" evidence="8">
    <location>
        <position position="354"/>
    </location>
    <ligand>
        <name>L-serine</name>
        <dbReference type="ChEBI" id="CHEBI:33384"/>
    </ligand>
</feature>
<dbReference type="InterPro" id="IPR042103">
    <property type="entry name" value="SerRS_1_N_sf"/>
</dbReference>
<dbReference type="Pfam" id="PF00587">
    <property type="entry name" value="tRNA-synt_2b"/>
    <property type="match status" value="1"/>
</dbReference>
<evidence type="ECO:0000313" key="12">
    <source>
        <dbReference type="EMBL" id="KAK2590152.1"/>
    </source>
</evidence>
<feature type="binding site" evidence="9">
    <location>
        <begin position="434"/>
        <end position="437"/>
    </location>
    <ligand>
        <name>ATP</name>
        <dbReference type="ChEBI" id="CHEBI:30616"/>
    </ligand>
</feature>
<gene>
    <name evidence="12" type="primary">DIA4_2</name>
    <name evidence="12" type="ORF">QQS21_012163</name>
</gene>
<dbReference type="GO" id="GO:0005524">
    <property type="term" value="F:ATP binding"/>
    <property type="evidence" value="ECO:0007669"/>
    <property type="project" value="UniProtKB-KW"/>
</dbReference>
<evidence type="ECO:0000259" key="11">
    <source>
        <dbReference type="PROSITE" id="PS50862"/>
    </source>
</evidence>
<name>A0AAJ0CEF3_9HYPO</name>
<feature type="binding site" evidence="8">
    <location>
        <position position="331"/>
    </location>
    <ligand>
        <name>L-serine</name>
        <dbReference type="ChEBI" id="CHEBI:33384"/>
    </ligand>
</feature>
<dbReference type="Gene3D" id="1.10.287.40">
    <property type="entry name" value="Serine-tRNA synthetase, tRNA binding domain"/>
    <property type="match status" value="1"/>
</dbReference>
<dbReference type="InterPro" id="IPR006195">
    <property type="entry name" value="aa-tRNA-synth_II"/>
</dbReference>
<keyword evidence="13" id="KW-1185">Reference proteome</keyword>
<dbReference type="InterPro" id="IPR010978">
    <property type="entry name" value="tRNA-bd_arm"/>
</dbReference>
<feature type="site" description="Important for serine binding" evidence="8">
    <location>
        <position position="468"/>
    </location>
</feature>
<evidence type="ECO:0000256" key="5">
    <source>
        <dbReference type="ARBA" id="ARBA00023146"/>
    </source>
</evidence>
<evidence type="ECO:0000256" key="8">
    <source>
        <dbReference type="PIRSR" id="PIRSR001529-1"/>
    </source>
</evidence>
<feature type="binding site" evidence="8">
    <location>
        <position position="300"/>
    </location>
    <ligand>
        <name>L-serine</name>
        <dbReference type="ChEBI" id="CHEBI:33384"/>
    </ligand>
</feature>
<dbReference type="EC" id="6.1.1.11" evidence="1"/>